<gene>
    <name evidence="2" type="ORF">GCM10010411_14070</name>
</gene>
<keyword evidence="1" id="KW-1133">Transmembrane helix</keyword>
<sequence length="71" mass="7927">MSGSGFLILGVAALAAYMGISWERARRAIFDVRVGRQRVSNLRHTAVKERFHAVLIVGASLLVIYMIARQR</sequence>
<evidence type="ECO:0008006" key="4">
    <source>
        <dbReference type="Google" id="ProtNLM"/>
    </source>
</evidence>
<organism evidence="2 3">
    <name type="scientific">Actinomadura fulvescens</name>
    <dbReference type="NCBI Taxonomy" id="46160"/>
    <lineage>
        <taxon>Bacteria</taxon>
        <taxon>Bacillati</taxon>
        <taxon>Actinomycetota</taxon>
        <taxon>Actinomycetes</taxon>
        <taxon>Streptosporangiales</taxon>
        <taxon>Thermomonosporaceae</taxon>
        <taxon>Actinomadura</taxon>
    </lineage>
</organism>
<keyword evidence="1" id="KW-0812">Transmembrane</keyword>
<comment type="caution">
    <text evidence="2">The sequence shown here is derived from an EMBL/GenBank/DDBJ whole genome shotgun (WGS) entry which is preliminary data.</text>
</comment>
<reference evidence="2 3" key="1">
    <citation type="journal article" date="2019" name="Int. J. Syst. Evol. Microbiol.">
        <title>The Global Catalogue of Microorganisms (GCM) 10K type strain sequencing project: providing services to taxonomists for standard genome sequencing and annotation.</title>
        <authorList>
            <consortium name="The Broad Institute Genomics Platform"/>
            <consortium name="The Broad Institute Genome Sequencing Center for Infectious Disease"/>
            <person name="Wu L."/>
            <person name="Ma J."/>
        </authorList>
    </citation>
    <scope>NUCLEOTIDE SEQUENCE [LARGE SCALE GENOMIC DNA]</scope>
    <source>
        <strain evidence="2 3">JCM 6833</strain>
    </source>
</reference>
<dbReference type="Proteomes" id="UP001501509">
    <property type="component" value="Unassembled WGS sequence"/>
</dbReference>
<feature type="transmembrane region" description="Helical" evidence="1">
    <location>
        <begin position="51"/>
        <end position="68"/>
    </location>
</feature>
<evidence type="ECO:0000313" key="3">
    <source>
        <dbReference type="Proteomes" id="UP001501509"/>
    </source>
</evidence>
<dbReference type="EMBL" id="BAAATD010000001">
    <property type="protein sequence ID" value="GAA2582522.1"/>
    <property type="molecule type" value="Genomic_DNA"/>
</dbReference>
<evidence type="ECO:0000313" key="2">
    <source>
        <dbReference type="EMBL" id="GAA2582522.1"/>
    </source>
</evidence>
<keyword evidence="1" id="KW-0472">Membrane</keyword>
<keyword evidence="3" id="KW-1185">Reference proteome</keyword>
<accession>A0ABN3PEZ9</accession>
<name>A0ABN3PEZ9_9ACTN</name>
<protein>
    <recommendedName>
        <fullName evidence="4">HIG1 domain-containing protein</fullName>
    </recommendedName>
</protein>
<evidence type="ECO:0000256" key="1">
    <source>
        <dbReference type="SAM" id="Phobius"/>
    </source>
</evidence>
<proteinExistence type="predicted"/>